<evidence type="ECO:0000256" key="1">
    <source>
        <dbReference type="ARBA" id="ARBA00010333"/>
    </source>
</evidence>
<dbReference type="Proteomes" id="UP000016480">
    <property type="component" value="Unassembled WGS sequence"/>
</dbReference>
<feature type="domain" description="Solute-binding protein family 3/N-terminal" evidence="3">
    <location>
        <begin position="23"/>
        <end position="245"/>
    </location>
</feature>
<dbReference type="InterPro" id="IPR001638">
    <property type="entry name" value="Solute-binding_3/MltF_N"/>
</dbReference>
<protein>
    <recommendedName>
        <fullName evidence="3">Solute-binding protein family 3/N-terminal domain-containing protein</fullName>
    </recommendedName>
</protein>
<dbReference type="AlphaFoldDB" id="A0A8T0C2Q6"/>
<dbReference type="Gene3D" id="3.40.190.10">
    <property type="entry name" value="Periplasmic binding protein-like II"/>
    <property type="match status" value="2"/>
</dbReference>
<comment type="similarity">
    <text evidence="1">Belongs to the bacterial solute-binding protein 3 family.</text>
</comment>
<sequence>MIYRLLITILLVLVTPSVMGTPNFKVVYYDAFPPYSYKNEAGQMTGILVDIVTEVIEKQMGLNVVHEGYPWGRAQRMVFNGQADAFISVPTDARLQHVSVSDAPVFVGPINLFTYRHHPDLDVLKRVSDTEDLRAFQILDYIGNGWGEANLPQNQYTRSLTPNISNALQMLAKKRGDVVVTDKVVAQYFVAKHQLQDAIIEIPTTLDIVSFSLCISNQSPHLGVLEAFSKKITQFRQQGGEQGVLEQYR</sequence>
<organism evidence="4 5">
    <name type="scientific">Pseudoalteromonas rubra</name>
    <dbReference type="NCBI Taxonomy" id="43658"/>
    <lineage>
        <taxon>Bacteria</taxon>
        <taxon>Pseudomonadati</taxon>
        <taxon>Pseudomonadota</taxon>
        <taxon>Gammaproteobacteria</taxon>
        <taxon>Alteromonadales</taxon>
        <taxon>Pseudoalteromonadaceae</taxon>
        <taxon>Pseudoalteromonas</taxon>
    </lineage>
</organism>
<dbReference type="GeneID" id="61359696"/>
<dbReference type="EMBL" id="AHCD03000043">
    <property type="protein sequence ID" value="KAF7783556.1"/>
    <property type="molecule type" value="Genomic_DNA"/>
</dbReference>
<evidence type="ECO:0000313" key="4">
    <source>
        <dbReference type="EMBL" id="KAF7783556.1"/>
    </source>
</evidence>
<proteinExistence type="inferred from homology"/>
<comment type="caution">
    <text evidence="4">The sequence shown here is derived from an EMBL/GenBank/DDBJ whole genome shotgun (WGS) entry which is preliminary data.</text>
</comment>
<gene>
    <name evidence="4" type="ORF">PRUB_a3351</name>
</gene>
<evidence type="ECO:0000256" key="2">
    <source>
        <dbReference type="ARBA" id="ARBA00022729"/>
    </source>
</evidence>
<evidence type="ECO:0000313" key="5">
    <source>
        <dbReference type="Proteomes" id="UP000016480"/>
    </source>
</evidence>
<dbReference type="PANTHER" id="PTHR35936">
    <property type="entry name" value="MEMBRANE-BOUND LYTIC MUREIN TRANSGLYCOSYLASE F"/>
    <property type="match status" value="1"/>
</dbReference>
<accession>A0A8T0C2Q6</accession>
<reference evidence="4 5" key="1">
    <citation type="journal article" date="2012" name="J. Bacteriol.">
        <title>Genome sequence of the cycloprodigiosin-producing bacterial strain Pseudoalteromonas rubra ATCC 29570(T).</title>
        <authorList>
            <person name="Xie B.B."/>
            <person name="Shu Y.L."/>
            <person name="Qin Q.L."/>
            <person name="Rong J.C."/>
            <person name="Zhang X.Y."/>
            <person name="Chen X.L."/>
            <person name="Zhou B.C."/>
            <person name="Zhang Y.Z."/>
        </authorList>
    </citation>
    <scope>NUCLEOTIDE SEQUENCE [LARGE SCALE GENOMIC DNA]</scope>
    <source>
        <strain evidence="4 5">DSM 6842</strain>
    </source>
</reference>
<dbReference type="RefSeq" id="WP_010385286.1">
    <property type="nucleotide sequence ID" value="NZ_AHCD03000043.1"/>
</dbReference>
<dbReference type="Pfam" id="PF00497">
    <property type="entry name" value="SBP_bac_3"/>
    <property type="match status" value="1"/>
</dbReference>
<keyword evidence="2" id="KW-0732">Signal</keyword>
<dbReference type="SMART" id="SM00062">
    <property type="entry name" value="PBPb"/>
    <property type="match status" value="1"/>
</dbReference>
<dbReference type="PANTHER" id="PTHR35936:SF25">
    <property type="entry name" value="ABC TRANSPORTER SUBSTRATE-BINDING PROTEIN"/>
    <property type="match status" value="1"/>
</dbReference>
<name>A0A8T0C2Q6_9GAMM</name>
<evidence type="ECO:0000259" key="3">
    <source>
        <dbReference type="SMART" id="SM00062"/>
    </source>
</evidence>
<dbReference type="SUPFAM" id="SSF53850">
    <property type="entry name" value="Periplasmic binding protein-like II"/>
    <property type="match status" value="1"/>
</dbReference>